<dbReference type="Proteomes" id="UP000030760">
    <property type="component" value="Unassembled WGS sequence"/>
</dbReference>
<dbReference type="AlphaFoldDB" id="M3E795"/>
<organism evidence="1 2">
    <name type="scientific">Streptomyces bottropensis ATCC 25435</name>
    <dbReference type="NCBI Taxonomy" id="1054862"/>
    <lineage>
        <taxon>Bacteria</taxon>
        <taxon>Bacillati</taxon>
        <taxon>Actinomycetota</taxon>
        <taxon>Actinomycetes</taxon>
        <taxon>Kitasatosporales</taxon>
        <taxon>Streptomycetaceae</taxon>
        <taxon>Streptomyces</taxon>
    </lineage>
</organism>
<name>M3E795_9ACTN</name>
<evidence type="ECO:0000313" key="1">
    <source>
        <dbReference type="EMBL" id="EMF51971.1"/>
    </source>
</evidence>
<accession>M3E795</accession>
<dbReference type="EMBL" id="KB405095">
    <property type="protein sequence ID" value="EMF51971.1"/>
    <property type="molecule type" value="Genomic_DNA"/>
</dbReference>
<proteinExistence type="predicted"/>
<sequence length="38" mass="3763">MIVAVLLLAITFVIVVALPVGAAAGKLARLDALPAPPP</sequence>
<protein>
    <submittedName>
        <fullName evidence="1">Uncharacterized protein</fullName>
    </submittedName>
</protein>
<reference evidence="2" key="1">
    <citation type="journal article" date="2013" name="Genome Announc.">
        <title>Draft Genome Sequence of Streptomyces bottropensis ATCC 25435, a Bottromycin-Producing Actinomycete.</title>
        <authorList>
            <person name="Zhang H."/>
            <person name="Zhou W."/>
            <person name="Zhuang Y."/>
            <person name="Liang X."/>
            <person name="Liu T."/>
        </authorList>
    </citation>
    <scope>NUCLEOTIDE SEQUENCE [LARGE SCALE GENOMIC DNA]</scope>
    <source>
        <strain evidence="2">ATCC 25435</strain>
    </source>
</reference>
<evidence type="ECO:0000313" key="2">
    <source>
        <dbReference type="Proteomes" id="UP000030760"/>
    </source>
</evidence>
<gene>
    <name evidence="1" type="ORF">SBD_6493</name>
</gene>